<evidence type="ECO:0000256" key="4">
    <source>
        <dbReference type="ARBA" id="ARBA00023136"/>
    </source>
</evidence>
<name>A0A660CH55_9PSEU</name>
<feature type="transmembrane region" description="Helical" evidence="5">
    <location>
        <begin position="246"/>
        <end position="266"/>
    </location>
</feature>
<gene>
    <name evidence="7" type="ORF">JD82_02720</name>
</gene>
<evidence type="ECO:0000256" key="3">
    <source>
        <dbReference type="ARBA" id="ARBA00022989"/>
    </source>
</evidence>
<keyword evidence="2 5" id="KW-0812">Transmembrane</keyword>
<feature type="transmembrane region" description="Helical" evidence="5">
    <location>
        <begin position="286"/>
        <end position="303"/>
    </location>
</feature>
<dbReference type="InterPro" id="IPR036259">
    <property type="entry name" value="MFS_trans_sf"/>
</dbReference>
<accession>A0A660CH55</accession>
<dbReference type="Pfam" id="PF07690">
    <property type="entry name" value="MFS_1"/>
    <property type="match status" value="1"/>
</dbReference>
<dbReference type="RefSeq" id="WP_030531548.1">
    <property type="nucleotide sequence ID" value="NZ_JOIJ01000005.1"/>
</dbReference>
<dbReference type="SUPFAM" id="SSF103473">
    <property type="entry name" value="MFS general substrate transporter"/>
    <property type="match status" value="1"/>
</dbReference>
<dbReference type="GO" id="GO:0005886">
    <property type="term" value="C:plasma membrane"/>
    <property type="evidence" value="ECO:0007669"/>
    <property type="project" value="UniProtKB-SubCell"/>
</dbReference>
<feature type="transmembrane region" description="Helical" evidence="5">
    <location>
        <begin position="162"/>
        <end position="182"/>
    </location>
</feature>
<evidence type="ECO:0000313" key="7">
    <source>
        <dbReference type="EMBL" id="TWH20869.1"/>
    </source>
</evidence>
<feature type="domain" description="Major facilitator superfamily (MFS) profile" evidence="6">
    <location>
        <begin position="32"/>
        <end position="426"/>
    </location>
</feature>
<feature type="transmembrane region" description="Helical" evidence="5">
    <location>
        <begin position="375"/>
        <end position="397"/>
    </location>
</feature>
<proteinExistence type="predicted"/>
<feature type="transmembrane region" description="Helical" evidence="5">
    <location>
        <begin position="312"/>
        <end position="331"/>
    </location>
</feature>
<dbReference type="InterPro" id="IPR020846">
    <property type="entry name" value="MFS_dom"/>
</dbReference>
<dbReference type="PANTHER" id="PTHR23528">
    <property type="match status" value="1"/>
</dbReference>
<comment type="subcellular location">
    <subcellularLocation>
        <location evidence="1">Cell membrane</location>
        <topology evidence="1">Multi-pass membrane protein</topology>
    </subcellularLocation>
</comment>
<comment type="caution">
    <text evidence="7">The sequence shown here is derived from an EMBL/GenBank/DDBJ whole genome shotgun (WGS) entry which is preliminary data.</text>
</comment>
<evidence type="ECO:0000256" key="5">
    <source>
        <dbReference type="SAM" id="Phobius"/>
    </source>
</evidence>
<dbReference type="InterPro" id="IPR011701">
    <property type="entry name" value="MFS"/>
</dbReference>
<dbReference type="PANTHER" id="PTHR23528:SF1">
    <property type="entry name" value="MAJOR FACILITATOR SUPERFAMILY (MFS) PROFILE DOMAIN-CONTAINING PROTEIN"/>
    <property type="match status" value="1"/>
</dbReference>
<protein>
    <submittedName>
        <fullName evidence="7">Na+/melibiose symporter-like transporter</fullName>
    </submittedName>
</protein>
<evidence type="ECO:0000256" key="2">
    <source>
        <dbReference type="ARBA" id="ARBA00022692"/>
    </source>
</evidence>
<evidence type="ECO:0000256" key="1">
    <source>
        <dbReference type="ARBA" id="ARBA00004651"/>
    </source>
</evidence>
<dbReference type="PROSITE" id="PS50850">
    <property type="entry name" value="MFS"/>
    <property type="match status" value="1"/>
</dbReference>
<feature type="transmembrane region" description="Helical" evidence="5">
    <location>
        <begin position="28"/>
        <end position="54"/>
    </location>
</feature>
<dbReference type="OrthoDB" id="7584869at2"/>
<reference evidence="7 8" key="1">
    <citation type="submission" date="2019-07" db="EMBL/GenBank/DDBJ databases">
        <title>R&amp;d 2014.</title>
        <authorList>
            <person name="Klenk H.-P."/>
        </authorList>
    </citation>
    <scope>NUCLEOTIDE SEQUENCE [LARGE SCALE GENOMIC DNA]</scope>
    <source>
        <strain evidence="7 8">DSM 43194</strain>
    </source>
</reference>
<evidence type="ECO:0000313" key="8">
    <source>
        <dbReference type="Proteomes" id="UP000317303"/>
    </source>
</evidence>
<dbReference type="AlphaFoldDB" id="A0A660CH55"/>
<dbReference type="Gene3D" id="1.20.1250.20">
    <property type="entry name" value="MFS general substrate transporter like domains"/>
    <property type="match status" value="2"/>
</dbReference>
<evidence type="ECO:0000259" key="6">
    <source>
        <dbReference type="PROSITE" id="PS50850"/>
    </source>
</evidence>
<feature type="transmembrane region" description="Helical" evidence="5">
    <location>
        <begin position="403"/>
        <end position="424"/>
    </location>
</feature>
<organism evidence="7 8">
    <name type="scientific">Prauserella rugosa</name>
    <dbReference type="NCBI Taxonomy" id="43354"/>
    <lineage>
        <taxon>Bacteria</taxon>
        <taxon>Bacillati</taxon>
        <taxon>Actinomycetota</taxon>
        <taxon>Actinomycetes</taxon>
        <taxon>Pseudonocardiales</taxon>
        <taxon>Pseudonocardiaceae</taxon>
        <taxon>Prauserella</taxon>
    </lineage>
</organism>
<sequence>MPLTARKLPRAEPGEVLVEPPTQKARPLLVGAMAIAQLGLFLALMTPIMVSLAIKVQTIVPADRQVTALGIVTSIGSVAAMLANPIFGRISDRTTSRFGRRRPWLVVGMLGLVASLLIIALGQNVATVTVGFFLASIFANAALAAFVATVADHVPMFQRGRVSGLIGIMQNVAPMLGTYVARMFTDDMLMLFMIPGVVGFALVTVLVIVLPDRPLPKRPAREAGWKMFLMTFWVSPRRHPDFAWAWISRFLLTLASYMFTTFRLLYLQHELSLSAAEATEVMATGVLIYTIAVMFGAQSAGWLSDKLRRRKVFIAVSTLVFGVGMLLLIWSSSVGDFYFAEAVLGLGFGVYMGVDLALVIDVLPNPEDSSKDLGVFNIAMSGPQVIAPAIGAVLVNTGGGNNYPLLLGGAAVLCVIGALAILPVRQVR</sequence>
<feature type="transmembrane region" description="Helical" evidence="5">
    <location>
        <begin position="128"/>
        <end position="150"/>
    </location>
</feature>
<dbReference type="GO" id="GO:0022857">
    <property type="term" value="F:transmembrane transporter activity"/>
    <property type="evidence" value="ECO:0007669"/>
    <property type="project" value="InterPro"/>
</dbReference>
<dbReference type="Proteomes" id="UP000317303">
    <property type="component" value="Unassembled WGS sequence"/>
</dbReference>
<feature type="transmembrane region" description="Helical" evidence="5">
    <location>
        <begin position="104"/>
        <end position="122"/>
    </location>
</feature>
<dbReference type="EMBL" id="VLJV01000001">
    <property type="protein sequence ID" value="TWH20869.1"/>
    <property type="molecule type" value="Genomic_DNA"/>
</dbReference>
<feature type="transmembrane region" description="Helical" evidence="5">
    <location>
        <begin position="66"/>
        <end position="83"/>
    </location>
</feature>
<keyword evidence="4 5" id="KW-0472">Membrane</keyword>
<feature type="transmembrane region" description="Helical" evidence="5">
    <location>
        <begin position="188"/>
        <end position="211"/>
    </location>
</feature>
<keyword evidence="3 5" id="KW-1133">Transmembrane helix</keyword>
<keyword evidence="8" id="KW-1185">Reference proteome</keyword>
<feature type="transmembrane region" description="Helical" evidence="5">
    <location>
        <begin position="337"/>
        <end position="363"/>
    </location>
</feature>